<feature type="signal peptide" evidence="2">
    <location>
        <begin position="1"/>
        <end position="22"/>
    </location>
</feature>
<dbReference type="AlphaFoldDB" id="A0A365H4L8"/>
<dbReference type="EMBL" id="QLYX01000007">
    <property type="protein sequence ID" value="RAY14047.1"/>
    <property type="molecule type" value="Genomic_DNA"/>
</dbReference>
<evidence type="ECO:0000313" key="3">
    <source>
        <dbReference type="EMBL" id="RAY14047.1"/>
    </source>
</evidence>
<gene>
    <name evidence="3" type="ORF">DPM19_17350</name>
</gene>
<evidence type="ECO:0000256" key="1">
    <source>
        <dbReference type="SAM" id="MobiDB-lite"/>
    </source>
</evidence>
<dbReference type="SUPFAM" id="SSF49503">
    <property type="entry name" value="Cupredoxins"/>
    <property type="match status" value="1"/>
</dbReference>
<proteinExistence type="predicted"/>
<name>A0A365H4L8_9ACTN</name>
<comment type="caution">
    <text evidence="3">The sequence shown here is derived from an EMBL/GenBank/DDBJ whole genome shotgun (WGS) entry which is preliminary data.</text>
</comment>
<keyword evidence="4" id="KW-1185">Reference proteome</keyword>
<organism evidence="3 4">
    <name type="scientific">Actinomadura craniellae</name>
    <dbReference type="NCBI Taxonomy" id="2231787"/>
    <lineage>
        <taxon>Bacteria</taxon>
        <taxon>Bacillati</taxon>
        <taxon>Actinomycetota</taxon>
        <taxon>Actinomycetes</taxon>
        <taxon>Streptosporangiales</taxon>
        <taxon>Thermomonosporaceae</taxon>
        <taxon>Actinomadura</taxon>
    </lineage>
</organism>
<dbReference type="RefSeq" id="WP_111868959.1">
    <property type="nucleotide sequence ID" value="NZ_QLYX01000007.1"/>
</dbReference>
<feature type="region of interest" description="Disordered" evidence="1">
    <location>
        <begin position="27"/>
        <end position="46"/>
    </location>
</feature>
<evidence type="ECO:0000256" key="2">
    <source>
        <dbReference type="SAM" id="SignalP"/>
    </source>
</evidence>
<dbReference type="InterPro" id="IPR008972">
    <property type="entry name" value="Cupredoxin"/>
</dbReference>
<evidence type="ECO:0000313" key="4">
    <source>
        <dbReference type="Proteomes" id="UP000251891"/>
    </source>
</evidence>
<dbReference type="OrthoDB" id="6717945at2"/>
<keyword evidence="2" id="KW-0732">Signal</keyword>
<protein>
    <recommendedName>
        <fullName evidence="5">EfeO-type cupredoxin-like domain-containing protein</fullName>
    </recommendedName>
</protein>
<dbReference type="Proteomes" id="UP000251891">
    <property type="component" value="Unassembled WGS sequence"/>
</dbReference>
<accession>A0A365H4L8</accession>
<sequence length="133" mass="14009">MKRPARLAALPALILPMIFSVAACGEPPPPPTSSAGSPGVPSPPAPQVTVITVTVTGGKVTPPARRIQVDRGQTVRVTVTSDIADEFHLHGYDRTLDVRPGRPATLEFTADLPGVFEAEMHHSGARVFDLQVG</sequence>
<feature type="chain" id="PRO_5016933663" description="EfeO-type cupredoxin-like domain-containing protein" evidence="2">
    <location>
        <begin position="23"/>
        <end position="133"/>
    </location>
</feature>
<evidence type="ECO:0008006" key="5">
    <source>
        <dbReference type="Google" id="ProtNLM"/>
    </source>
</evidence>
<dbReference type="Gene3D" id="2.60.40.420">
    <property type="entry name" value="Cupredoxins - blue copper proteins"/>
    <property type="match status" value="1"/>
</dbReference>
<dbReference type="PROSITE" id="PS51257">
    <property type="entry name" value="PROKAR_LIPOPROTEIN"/>
    <property type="match status" value="1"/>
</dbReference>
<reference evidence="3 4" key="1">
    <citation type="submission" date="2018-06" db="EMBL/GenBank/DDBJ databases">
        <title>Actinomadura craniellae sp. nov. isolated from marine sponge Craniella sp.</title>
        <authorList>
            <person name="Li L."/>
            <person name="Xu Q.H."/>
            <person name="Lin H.W."/>
            <person name="Lu Y.H."/>
        </authorList>
    </citation>
    <scope>NUCLEOTIDE SEQUENCE [LARGE SCALE GENOMIC DNA]</scope>
    <source>
        <strain evidence="3 4">LHW63021</strain>
    </source>
</reference>